<reference evidence="4" key="1">
    <citation type="submission" date="2010-07" db="EMBL/GenBank/DDBJ databases">
        <title>The genome sequence of Gaeumannomyces graminis var. tritici strain R3-111a-1.</title>
        <authorList>
            <consortium name="The Broad Institute Genome Sequencing Platform"/>
            <person name="Ma L.-J."/>
            <person name="Dead R."/>
            <person name="Young S."/>
            <person name="Zeng Q."/>
            <person name="Koehrsen M."/>
            <person name="Alvarado L."/>
            <person name="Berlin A."/>
            <person name="Chapman S.B."/>
            <person name="Chen Z."/>
            <person name="Freedman E."/>
            <person name="Gellesch M."/>
            <person name="Goldberg J."/>
            <person name="Griggs A."/>
            <person name="Gujja S."/>
            <person name="Heilman E.R."/>
            <person name="Heiman D."/>
            <person name="Hepburn T."/>
            <person name="Howarth C."/>
            <person name="Jen D."/>
            <person name="Larson L."/>
            <person name="Mehta T."/>
            <person name="Neiman D."/>
            <person name="Pearson M."/>
            <person name="Roberts A."/>
            <person name="Saif S."/>
            <person name="Shea T."/>
            <person name="Shenoy N."/>
            <person name="Sisk P."/>
            <person name="Stolte C."/>
            <person name="Sykes S."/>
            <person name="Walk T."/>
            <person name="White J."/>
            <person name="Yandava C."/>
            <person name="Haas B."/>
            <person name="Nusbaum C."/>
            <person name="Birren B."/>
        </authorList>
    </citation>
    <scope>NUCLEOTIDE SEQUENCE [LARGE SCALE GENOMIC DNA]</scope>
    <source>
        <strain evidence="4">R3-111a-1</strain>
    </source>
</reference>
<evidence type="ECO:0000313" key="2">
    <source>
        <dbReference type="EMBL" id="EJT68721.1"/>
    </source>
</evidence>
<dbReference type="Proteomes" id="UP000006039">
    <property type="component" value="Unassembled WGS sequence"/>
</dbReference>
<dbReference type="VEuPathDB" id="FungiDB:GGTG_13708"/>
<organism evidence="2">
    <name type="scientific">Gaeumannomyces tritici (strain R3-111a-1)</name>
    <name type="common">Wheat and barley take-all root rot fungus</name>
    <name type="synonym">Gaeumannomyces graminis var. tritici</name>
    <dbReference type="NCBI Taxonomy" id="644352"/>
    <lineage>
        <taxon>Eukaryota</taxon>
        <taxon>Fungi</taxon>
        <taxon>Dikarya</taxon>
        <taxon>Ascomycota</taxon>
        <taxon>Pezizomycotina</taxon>
        <taxon>Sordariomycetes</taxon>
        <taxon>Sordariomycetidae</taxon>
        <taxon>Magnaporthales</taxon>
        <taxon>Magnaporthaceae</taxon>
        <taxon>Gaeumannomyces</taxon>
    </lineage>
</organism>
<sequence length="142" mass="14761">MKATLVLATLLAGAAEAGNICLAGTYKTVGWPRSNVVVFAAGSPCTDGRTTTYGDRTMNNICDRLPVGVRLCERNGNLVPIGHGPTAAPGCQIGLEIDSRVYTGDTYPYNPDDANAHRGPCSASCGLTGIDGFLHFVGVPMC</sequence>
<evidence type="ECO:0000313" key="3">
    <source>
        <dbReference type="EnsemblFungi" id="EJT68721"/>
    </source>
</evidence>
<feature type="signal peptide" evidence="1">
    <location>
        <begin position="1"/>
        <end position="17"/>
    </location>
</feature>
<accession>J3PJM1</accession>
<dbReference type="OrthoDB" id="4768625at2759"/>
<reference evidence="2" key="2">
    <citation type="submission" date="2010-07" db="EMBL/GenBank/DDBJ databases">
        <authorList>
            <consortium name="The Broad Institute Genome Sequencing Platform"/>
            <consortium name="Broad Institute Genome Sequencing Center for Infectious Disease"/>
            <person name="Ma L.-J."/>
            <person name="Dead R."/>
            <person name="Young S."/>
            <person name="Zeng Q."/>
            <person name="Koehrsen M."/>
            <person name="Alvarado L."/>
            <person name="Berlin A."/>
            <person name="Chapman S.B."/>
            <person name="Chen Z."/>
            <person name="Freedman E."/>
            <person name="Gellesch M."/>
            <person name="Goldberg J."/>
            <person name="Griggs A."/>
            <person name="Gujja S."/>
            <person name="Heilman E.R."/>
            <person name="Heiman D."/>
            <person name="Hepburn T."/>
            <person name="Howarth C."/>
            <person name="Jen D."/>
            <person name="Larson L."/>
            <person name="Mehta T."/>
            <person name="Neiman D."/>
            <person name="Pearson M."/>
            <person name="Roberts A."/>
            <person name="Saif S."/>
            <person name="Shea T."/>
            <person name="Shenoy N."/>
            <person name="Sisk P."/>
            <person name="Stolte C."/>
            <person name="Sykes S."/>
            <person name="Walk T."/>
            <person name="White J."/>
            <person name="Yandava C."/>
            <person name="Haas B."/>
            <person name="Nusbaum C."/>
            <person name="Birren B."/>
        </authorList>
    </citation>
    <scope>NUCLEOTIDE SEQUENCE</scope>
    <source>
        <strain evidence="2">R3-111a-1</strain>
    </source>
</reference>
<feature type="chain" id="PRO_5015095429" description="Secreted protein" evidence="1">
    <location>
        <begin position="18"/>
        <end position="142"/>
    </location>
</feature>
<name>J3PJM1_GAET3</name>
<evidence type="ECO:0008006" key="5">
    <source>
        <dbReference type="Google" id="ProtNLM"/>
    </source>
</evidence>
<proteinExistence type="predicted"/>
<keyword evidence="1" id="KW-0732">Signal</keyword>
<reference evidence="3" key="4">
    <citation type="journal article" date="2015" name="G3 (Bethesda)">
        <title>Genome sequences of three phytopathogenic species of the Magnaporthaceae family of fungi.</title>
        <authorList>
            <person name="Okagaki L.H."/>
            <person name="Nunes C.C."/>
            <person name="Sailsbery J."/>
            <person name="Clay B."/>
            <person name="Brown D."/>
            <person name="John T."/>
            <person name="Oh Y."/>
            <person name="Young N."/>
            <person name="Fitzgerald M."/>
            <person name="Haas B.J."/>
            <person name="Zeng Q."/>
            <person name="Young S."/>
            <person name="Adiconis X."/>
            <person name="Fan L."/>
            <person name="Levin J.Z."/>
            <person name="Mitchell T.K."/>
            <person name="Okubara P.A."/>
            <person name="Farman M.L."/>
            <person name="Kohn L.M."/>
            <person name="Birren B."/>
            <person name="Ma L.-J."/>
            <person name="Dean R.A."/>
        </authorList>
    </citation>
    <scope>NUCLEOTIDE SEQUENCE</scope>
    <source>
        <strain evidence="3">R3-111a-1</strain>
    </source>
</reference>
<gene>
    <name evidence="3" type="primary">20354166</name>
    <name evidence="2" type="ORF">GGTG_13708</name>
</gene>
<protein>
    <recommendedName>
        <fullName evidence="5">Secreted protein</fullName>
    </recommendedName>
</protein>
<keyword evidence="4" id="KW-1185">Reference proteome</keyword>
<evidence type="ECO:0000256" key="1">
    <source>
        <dbReference type="SAM" id="SignalP"/>
    </source>
</evidence>
<dbReference type="HOGENOM" id="CLU_1816201_0_0_1"/>
<dbReference type="eggNOG" id="ENOG502RN78">
    <property type="taxonomic scope" value="Eukaryota"/>
</dbReference>
<dbReference type="GeneID" id="20354166"/>
<dbReference type="EnsemblFungi" id="EJT68721">
    <property type="protein sequence ID" value="EJT68721"/>
    <property type="gene ID" value="GGTG_13708"/>
</dbReference>
<reference evidence="2" key="3">
    <citation type="submission" date="2010-09" db="EMBL/GenBank/DDBJ databases">
        <title>Annotation of Gaeumannomyces graminis var. tritici R3-111a-1.</title>
        <authorList>
            <consortium name="The Broad Institute Genome Sequencing Platform"/>
            <person name="Ma L.-J."/>
            <person name="Dead R."/>
            <person name="Young S.K."/>
            <person name="Zeng Q."/>
            <person name="Gargeya S."/>
            <person name="Fitzgerald M."/>
            <person name="Haas B."/>
            <person name="Abouelleil A."/>
            <person name="Alvarado L."/>
            <person name="Arachchi H.M."/>
            <person name="Berlin A."/>
            <person name="Brown A."/>
            <person name="Chapman S.B."/>
            <person name="Chen Z."/>
            <person name="Dunbar C."/>
            <person name="Freedman E."/>
            <person name="Gearin G."/>
            <person name="Gellesch M."/>
            <person name="Goldberg J."/>
            <person name="Griggs A."/>
            <person name="Gujja S."/>
            <person name="Heiman D."/>
            <person name="Howarth C."/>
            <person name="Larson L."/>
            <person name="Lui A."/>
            <person name="MacDonald P.J.P."/>
            <person name="Mehta T."/>
            <person name="Montmayeur A."/>
            <person name="Murphy C."/>
            <person name="Neiman D."/>
            <person name="Pearson M."/>
            <person name="Priest M."/>
            <person name="Roberts A."/>
            <person name="Saif S."/>
            <person name="Shea T."/>
            <person name="Shenoy N."/>
            <person name="Sisk P."/>
            <person name="Stolte C."/>
            <person name="Sykes S."/>
            <person name="Yandava C."/>
            <person name="Wortman J."/>
            <person name="Nusbaum C."/>
            <person name="Birren B."/>
        </authorList>
    </citation>
    <scope>NUCLEOTIDE SEQUENCE</scope>
    <source>
        <strain evidence="2">R3-111a-1</strain>
    </source>
</reference>
<dbReference type="EMBL" id="GL385432">
    <property type="protein sequence ID" value="EJT68721.1"/>
    <property type="molecule type" value="Genomic_DNA"/>
</dbReference>
<dbReference type="RefSeq" id="XP_009229889.1">
    <property type="nucleotide sequence ID" value="XM_009231625.1"/>
</dbReference>
<reference evidence="3" key="5">
    <citation type="submission" date="2018-04" db="UniProtKB">
        <authorList>
            <consortium name="EnsemblFungi"/>
        </authorList>
    </citation>
    <scope>IDENTIFICATION</scope>
    <source>
        <strain evidence="3">R3-111a-1</strain>
    </source>
</reference>
<dbReference type="AlphaFoldDB" id="J3PJM1"/>
<evidence type="ECO:0000313" key="4">
    <source>
        <dbReference type="Proteomes" id="UP000006039"/>
    </source>
</evidence>